<dbReference type="Proteomes" id="UP000010552">
    <property type="component" value="Unassembled WGS sequence"/>
</dbReference>
<sequence length="74" mass="8386">MAEGSNLSQFIKFKACFCNAHRVIVKAEAWKNLSLEESQNLKTAEERQKSHIAEVLKQTAKKGVLQKAVEEQLQ</sequence>
<evidence type="ECO:0000313" key="2">
    <source>
        <dbReference type="Proteomes" id="UP000010552"/>
    </source>
</evidence>
<reference evidence="2" key="1">
    <citation type="journal article" date="2013" name="Science">
        <title>Comparative analysis of bat genomes provides insight into the evolution of flight and immunity.</title>
        <authorList>
            <person name="Zhang G."/>
            <person name="Cowled C."/>
            <person name="Shi Z."/>
            <person name="Huang Z."/>
            <person name="Bishop-Lilly K.A."/>
            <person name="Fang X."/>
            <person name="Wynne J.W."/>
            <person name="Xiong Z."/>
            <person name="Baker M.L."/>
            <person name="Zhao W."/>
            <person name="Tachedjian M."/>
            <person name="Zhu Y."/>
            <person name="Zhou P."/>
            <person name="Jiang X."/>
            <person name="Ng J."/>
            <person name="Yang L."/>
            <person name="Wu L."/>
            <person name="Xiao J."/>
            <person name="Feng Y."/>
            <person name="Chen Y."/>
            <person name="Sun X."/>
            <person name="Zhang Y."/>
            <person name="Marsh G.A."/>
            <person name="Crameri G."/>
            <person name="Broder C.C."/>
            <person name="Frey K.G."/>
            <person name="Wang L.F."/>
            <person name="Wang J."/>
        </authorList>
    </citation>
    <scope>NUCLEOTIDE SEQUENCE [LARGE SCALE GENOMIC DNA]</scope>
</reference>
<proteinExistence type="predicted"/>
<accession>L5KMC5</accession>
<evidence type="ECO:0000313" key="1">
    <source>
        <dbReference type="EMBL" id="ELK12814.1"/>
    </source>
</evidence>
<dbReference type="EMBL" id="KB030652">
    <property type="protein sequence ID" value="ELK12814.1"/>
    <property type="molecule type" value="Genomic_DNA"/>
</dbReference>
<keyword evidence="2" id="KW-1185">Reference proteome</keyword>
<dbReference type="AlphaFoldDB" id="L5KMC5"/>
<protein>
    <submittedName>
        <fullName evidence="1">Uncharacterized protein</fullName>
    </submittedName>
</protein>
<gene>
    <name evidence="1" type="ORF">PAL_GLEAN10001292</name>
</gene>
<dbReference type="SUPFAM" id="SSF101494">
    <property type="entry name" value="Stathmin"/>
    <property type="match status" value="1"/>
</dbReference>
<organism evidence="1 2">
    <name type="scientific">Pteropus alecto</name>
    <name type="common">Black flying fox</name>
    <dbReference type="NCBI Taxonomy" id="9402"/>
    <lineage>
        <taxon>Eukaryota</taxon>
        <taxon>Metazoa</taxon>
        <taxon>Chordata</taxon>
        <taxon>Craniata</taxon>
        <taxon>Vertebrata</taxon>
        <taxon>Euteleostomi</taxon>
        <taxon>Mammalia</taxon>
        <taxon>Eutheria</taxon>
        <taxon>Laurasiatheria</taxon>
        <taxon>Chiroptera</taxon>
        <taxon>Yinpterochiroptera</taxon>
        <taxon>Pteropodoidea</taxon>
        <taxon>Pteropodidae</taxon>
        <taxon>Pteropodinae</taxon>
        <taxon>Pteropus</taxon>
    </lineage>
</organism>
<dbReference type="InterPro" id="IPR036002">
    <property type="entry name" value="Stathmin_sf"/>
</dbReference>
<dbReference type="GO" id="GO:0031110">
    <property type="term" value="P:regulation of microtubule polymerization or depolymerization"/>
    <property type="evidence" value="ECO:0007669"/>
    <property type="project" value="InterPro"/>
</dbReference>
<name>L5KMC5_PTEAL</name>
<dbReference type="InParanoid" id="L5KMC5"/>